<dbReference type="Pfam" id="PF01048">
    <property type="entry name" value="PNP_UDP_1"/>
    <property type="match status" value="1"/>
</dbReference>
<dbReference type="InterPro" id="IPR035994">
    <property type="entry name" value="Nucleoside_phosphorylase_sf"/>
</dbReference>
<dbReference type="NCBIfam" id="NF004079">
    <property type="entry name" value="PRK05584.1"/>
    <property type="match status" value="1"/>
</dbReference>
<evidence type="ECO:0000256" key="3">
    <source>
        <dbReference type="ARBA" id="ARBA00022605"/>
    </source>
</evidence>
<comment type="caution">
    <text evidence="7">The sequence shown here is derived from an EMBL/GenBank/DDBJ whole genome shotgun (WGS) entry which is preliminary data.</text>
</comment>
<comment type="pathway">
    <text evidence="1">Amino-acid biosynthesis; L-methionine biosynthesis via salvage pathway; S-methyl-5-thio-alpha-D-ribose 1-phosphate from S-methyl-5'-thioadenosine (hydrolase route): step 1/2.</text>
</comment>
<dbReference type="EC" id="3.2.2.9" evidence="2"/>
<keyword evidence="4 7" id="KW-0378">Hydrolase</keyword>
<dbReference type="GO" id="GO:0008782">
    <property type="term" value="F:adenosylhomocysteine nucleosidase activity"/>
    <property type="evidence" value="ECO:0007669"/>
    <property type="project" value="UniProtKB-EC"/>
</dbReference>
<feature type="domain" description="Nucleoside phosphorylase" evidence="6">
    <location>
        <begin position="5"/>
        <end position="225"/>
    </location>
</feature>
<evidence type="ECO:0000259" key="6">
    <source>
        <dbReference type="Pfam" id="PF01048"/>
    </source>
</evidence>
<name>A0ABU3H4C5_9BACL</name>
<protein>
    <recommendedName>
        <fullName evidence="2">adenosylhomocysteine nucleosidase</fullName>
        <ecNumber evidence="2">3.2.2.9</ecNumber>
    </recommendedName>
</protein>
<evidence type="ECO:0000256" key="1">
    <source>
        <dbReference type="ARBA" id="ARBA00004945"/>
    </source>
</evidence>
<keyword evidence="5" id="KW-0486">Methionine biosynthesis</keyword>
<dbReference type="PANTHER" id="PTHR46832">
    <property type="entry name" value="5'-METHYLTHIOADENOSINE/S-ADENOSYLHOMOCYSTEINE NUCLEOSIDASE"/>
    <property type="match status" value="1"/>
</dbReference>
<dbReference type="Gene3D" id="3.40.50.1580">
    <property type="entry name" value="Nucleoside phosphorylase domain"/>
    <property type="match status" value="1"/>
</dbReference>
<evidence type="ECO:0000313" key="7">
    <source>
        <dbReference type="EMBL" id="MDT3425677.1"/>
    </source>
</evidence>
<dbReference type="InterPro" id="IPR000845">
    <property type="entry name" value="Nucleoside_phosphorylase_d"/>
</dbReference>
<dbReference type="EMBL" id="JAUSUY010000004">
    <property type="protein sequence ID" value="MDT3425677.1"/>
    <property type="molecule type" value="Genomic_DNA"/>
</dbReference>
<organism evidence="7 8">
    <name type="scientific">Paenibacillus forsythiae</name>
    <dbReference type="NCBI Taxonomy" id="365616"/>
    <lineage>
        <taxon>Bacteria</taxon>
        <taxon>Bacillati</taxon>
        <taxon>Bacillota</taxon>
        <taxon>Bacilli</taxon>
        <taxon>Bacillales</taxon>
        <taxon>Paenibacillaceae</taxon>
        <taxon>Paenibacillus</taxon>
    </lineage>
</organism>
<evidence type="ECO:0000256" key="2">
    <source>
        <dbReference type="ARBA" id="ARBA00011974"/>
    </source>
</evidence>
<evidence type="ECO:0000256" key="4">
    <source>
        <dbReference type="ARBA" id="ARBA00022801"/>
    </source>
</evidence>
<dbReference type="CDD" id="cd09008">
    <property type="entry name" value="MTAN"/>
    <property type="match status" value="1"/>
</dbReference>
<dbReference type="SUPFAM" id="SSF53167">
    <property type="entry name" value="Purine and uridine phosphorylases"/>
    <property type="match status" value="1"/>
</dbReference>
<keyword evidence="3" id="KW-0028">Amino-acid biosynthesis</keyword>
<proteinExistence type="predicted"/>
<dbReference type="NCBIfam" id="TIGR01704">
    <property type="entry name" value="MTA_SAH-Nsdase"/>
    <property type="match status" value="1"/>
</dbReference>
<accession>A0ABU3H4C5</accession>
<dbReference type="Proteomes" id="UP001248709">
    <property type="component" value="Unassembled WGS sequence"/>
</dbReference>
<reference evidence="7 8" key="1">
    <citation type="submission" date="2023-07" db="EMBL/GenBank/DDBJ databases">
        <title>Genomic Encyclopedia of Type Strains, Phase IV (KMG-IV): sequencing the most valuable type-strain genomes for metagenomic binning, comparative biology and taxonomic classification.</title>
        <authorList>
            <person name="Goeker M."/>
        </authorList>
    </citation>
    <scope>NUCLEOTIDE SEQUENCE [LARGE SCALE GENOMIC DNA]</scope>
    <source>
        <strain evidence="7 8">T98</strain>
    </source>
</reference>
<sequence>MGAVYGIIGAMDEEIKLLLEQMEHSEAVVRAGITYYKGSIGGNSIVVSKSGVGKVNAAVTTQIMIDSFGAHKILFTGVAGALHPELEVGDIVISSECMQHDVDVTPLGYARGVIPYQDTSVFPADPELVQFAEQACRNLGVRYVTGRVLSGDQFIASQESVAVLREQLDGACAEMEGAALAQVCHMNGIPFVVIRSMSDKADGSADVSYAEFTETASRQSHQILSVILNKSV</sequence>
<dbReference type="RefSeq" id="WP_025701457.1">
    <property type="nucleotide sequence ID" value="NZ_JAUSUY010000004.1"/>
</dbReference>
<dbReference type="PANTHER" id="PTHR46832:SF1">
    <property type="entry name" value="5'-METHYLTHIOADENOSINE_S-ADENOSYLHOMOCYSTEINE NUCLEOSIDASE"/>
    <property type="match status" value="1"/>
</dbReference>
<keyword evidence="7" id="KW-0326">Glycosidase</keyword>
<dbReference type="InterPro" id="IPR010049">
    <property type="entry name" value="MTA_SAH_Nsdase"/>
</dbReference>
<evidence type="ECO:0000256" key="5">
    <source>
        <dbReference type="ARBA" id="ARBA00023167"/>
    </source>
</evidence>
<evidence type="ECO:0000313" key="8">
    <source>
        <dbReference type="Proteomes" id="UP001248709"/>
    </source>
</evidence>
<gene>
    <name evidence="7" type="ORF">J2Z22_001196</name>
</gene>
<keyword evidence="8" id="KW-1185">Reference proteome</keyword>